<reference evidence="3" key="1">
    <citation type="journal article" date="2007" name="PLoS ONE">
        <title>The first genome sequence of an elite grapevine cultivar (Pinot noir Vitis vinifera L.): coping with a highly heterozygous genome.</title>
        <authorList>
            <person name="Velasco R."/>
            <person name="Zharkikh A."/>
            <person name="Troggio M."/>
            <person name="Cartwright D.A."/>
            <person name="Cestaro A."/>
            <person name="Pruss D."/>
            <person name="Pindo M."/>
            <person name="FitzGerald L.M."/>
            <person name="Vezzulli S."/>
            <person name="Reid J."/>
            <person name="Malacarne G."/>
            <person name="Iliev D."/>
            <person name="Coppola G."/>
            <person name="Wardell B."/>
            <person name="Micheletti D."/>
            <person name="Macalma T."/>
            <person name="Facci M."/>
            <person name="Mitchell J.T."/>
            <person name="Perazzolli M."/>
            <person name="Eldredge G."/>
            <person name="Gatto P."/>
            <person name="Oyzerski R."/>
            <person name="Moretto M."/>
            <person name="Gutin N."/>
            <person name="Stefanini M."/>
            <person name="Chen Y."/>
            <person name="Segala C."/>
            <person name="Davenport C."/>
            <person name="Dematte L."/>
            <person name="Mraz A."/>
            <person name="Battilana J."/>
            <person name="Stormo K."/>
            <person name="Costa F."/>
            <person name="Tao Q."/>
            <person name="Si-Ammour A."/>
            <person name="Harkins T."/>
            <person name="Lackey A."/>
            <person name="Perbost C."/>
            <person name="Taillon B."/>
            <person name="Stella A."/>
            <person name="Solovyev V."/>
            <person name="Fawcett J.A."/>
            <person name="Sterck L."/>
            <person name="Vandepoele K."/>
            <person name="Grando S.M."/>
            <person name="Toppo S."/>
            <person name="Moser C."/>
            <person name="Lanchbury J."/>
            <person name="Bogden R."/>
            <person name="Skolnick M."/>
            <person name="Sgaramella V."/>
            <person name="Bhatnagar S.K."/>
            <person name="Fontana P."/>
            <person name="Gutin A."/>
            <person name="Van de Peer Y."/>
            <person name="Salamini F."/>
            <person name="Viola R."/>
        </authorList>
    </citation>
    <scope>NUCLEOTIDE SEQUENCE</scope>
</reference>
<accession>A5AJU9</accession>
<dbReference type="InterPro" id="IPR039537">
    <property type="entry name" value="Retrotran_Ty1/copia-like"/>
</dbReference>
<dbReference type="SUPFAM" id="SSF53098">
    <property type="entry name" value="Ribonuclease H-like"/>
    <property type="match status" value="1"/>
</dbReference>
<feature type="domain" description="Integrase catalytic" evidence="2">
    <location>
        <begin position="1"/>
        <end position="63"/>
    </location>
</feature>
<gene>
    <name evidence="3" type="ORF">VITISV_033475</name>
</gene>
<dbReference type="GO" id="GO:0015074">
    <property type="term" value="P:DNA integration"/>
    <property type="evidence" value="ECO:0007669"/>
    <property type="project" value="InterPro"/>
</dbReference>
<dbReference type="InterPro" id="IPR057670">
    <property type="entry name" value="SH3_retrovirus"/>
</dbReference>
<proteinExistence type="predicted"/>
<evidence type="ECO:0000256" key="1">
    <source>
        <dbReference type="SAM" id="MobiDB-lite"/>
    </source>
</evidence>
<dbReference type="Gene3D" id="3.30.420.10">
    <property type="entry name" value="Ribonuclease H-like superfamily/Ribonuclease H"/>
    <property type="match status" value="1"/>
</dbReference>
<dbReference type="InterPro" id="IPR001584">
    <property type="entry name" value="Integrase_cat-core"/>
</dbReference>
<dbReference type="PANTHER" id="PTHR42648:SF28">
    <property type="entry name" value="TRANSPOSON-ENCODED PROTEIN WITH RIBONUCLEASE H-LIKE AND RETROVIRUS ZINC FINGER-LIKE DOMAINS"/>
    <property type="match status" value="1"/>
</dbReference>
<dbReference type="GO" id="GO:0003676">
    <property type="term" value="F:nucleic acid binding"/>
    <property type="evidence" value="ECO:0007669"/>
    <property type="project" value="InterPro"/>
</dbReference>
<evidence type="ECO:0000313" key="3">
    <source>
        <dbReference type="EMBL" id="CAN82257.1"/>
    </source>
</evidence>
<dbReference type="Pfam" id="PF25597">
    <property type="entry name" value="SH3_retrovirus"/>
    <property type="match status" value="1"/>
</dbReference>
<dbReference type="InterPro" id="IPR036397">
    <property type="entry name" value="RNaseH_sf"/>
</dbReference>
<dbReference type="PANTHER" id="PTHR42648">
    <property type="entry name" value="TRANSPOSASE, PUTATIVE-RELATED"/>
    <property type="match status" value="1"/>
</dbReference>
<evidence type="ECO:0000259" key="2">
    <source>
        <dbReference type="PROSITE" id="PS50994"/>
    </source>
</evidence>
<feature type="region of interest" description="Disordered" evidence="1">
    <location>
        <begin position="174"/>
        <end position="197"/>
    </location>
</feature>
<dbReference type="EMBL" id="AM428393">
    <property type="protein sequence ID" value="CAN82257.1"/>
    <property type="molecule type" value="Genomic_DNA"/>
</dbReference>
<dbReference type="AlphaFoldDB" id="A5AJU9"/>
<name>A5AJU9_VITVI</name>
<dbReference type="PROSITE" id="PS50994">
    <property type="entry name" value="INTEGRASE"/>
    <property type="match status" value="1"/>
</dbReference>
<protein>
    <recommendedName>
        <fullName evidence="2">Integrase catalytic domain-containing protein</fullName>
    </recommendedName>
</protein>
<dbReference type="InterPro" id="IPR012337">
    <property type="entry name" value="RNaseH-like_sf"/>
</dbReference>
<organism evidence="3">
    <name type="scientific">Vitis vinifera</name>
    <name type="common">Grape</name>
    <dbReference type="NCBI Taxonomy" id="29760"/>
    <lineage>
        <taxon>Eukaryota</taxon>
        <taxon>Viridiplantae</taxon>
        <taxon>Streptophyta</taxon>
        <taxon>Embryophyta</taxon>
        <taxon>Tracheophyta</taxon>
        <taxon>Spermatophyta</taxon>
        <taxon>Magnoliopsida</taxon>
        <taxon>eudicotyledons</taxon>
        <taxon>Gunneridae</taxon>
        <taxon>Pentapetalae</taxon>
        <taxon>rosids</taxon>
        <taxon>Vitales</taxon>
        <taxon>Vitaceae</taxon>
        <taxon>Viteae</taxon>
        <taxon>Vitis</taxon>
    </lineage>
</organism>
<sequence>MVERESGRKLKCLWSDNGGEYTSREFETYCTKNGRRHKKTVPGTPQHNGVAERMNHTIIERVRCPLNFEVLKKAWIGEDVSYSHLRVFGCKTFVHVPKEQRSTLDNKIVPHIFFGYGDEEFGFRLWDLTKMKLVRSRDMVFHKDQTLGDFDKPNQSKGTSDDFIELVPIPLSLEQPTNEEEEINELPRDASASDIPA</sequence>